<organism evidence="6 7">
    <name type="scientific">Pyrococcus furiosus (strain ATCC 43587 / DSM 3638 / JCM 8422 / Vc1)</name>
    <dbReference type="NCBI Taxonomy" id="186497"/>
    <lineage>
        <taxon>Archaea</taxon>
        <taxon>Methanobacteriati</taxon>
        <taxon>Methanobacteriota</taxon>
        <taxon>Thermococci</taxon>
        <taxon>Thermococcales</taxon>
        <taxon>Thermococcaceae</taxon>
        <taxon>Pyrococcus</taxon>
    </lineage>
</organism>
<dbReference type="GO" id="GO:0005085">
    <property type="term" value="F:guanyl-nucleotide exchange factor activity"/>
    <property type="evidence" value="ECO:0007669"/>
    <property type="project" value="TreeGrafter"/>
</dbReference>
<dbReference type="KEGG" id="pfu:PF0475"/>
<dbReference type="Proteomes" id="UP000324354">
    <property type="component" value="Chromosome"/>
</dbReference>
<evidence type="ECO:0000313" key="6">
    <source>
        <dbReference type="EMBL" id="QEK78188.1"/>
    </source>
</evidence>
<dbReference type="NCBIfam" id="NF006210">
    <property type="entry name" value="PRK08335.1"/>
    <property type="match status" value="1"/>
</dbReference>
<protein>
    <submittedName>
        <fullName evidence="6">Translation initiation factor IF-2B subunit alpha</fullName>
    </submittedName>
</protein>
<dbReference type="Gene3D" id="1.20.120.420">
    <property type="entry name" value="translation initiation factor eif-2b, domain 1"/>
    <property type="match status" value="1"/>
</dbReference>
<dbReference type="AlphaFoldDB" id="A0A5C0XPS6"/>
<sequence length="276" mass="31097">MLPEKVVKILEEMKNEKIRGASWMAKKGAEAFILLSEELDETSLEEGIIELKREILEINPSMASLYNLAMFIPITNDREVVKLRAEEFIKRAEEAKKEIASIGAQLIDSGDVIITHSYSSAVFEILKTAKRRGKQFKVILTESAPDYEGLYLAKALQDESIEVEIITDAQLGLFAKDATLAIVGADTVTKDGYVVNKAGTYLLAISCYESEVPFYVAAETYKFHQKITSKEVELVERPLYREGSRVRNVLFDITPWKFIRGIITELGIILPPRDMI</sequence>
<proteinExistence type="inferred from homology"/>
<dbReference type="InterPro" id="IPR000649">
    <property type="entry name" value="IF-2B-related"/>
</dbReference>
<dbReference type="InterPro" id="IPR037171">
    <property type="entry name" value="NagB/RpiA_transferase-like"/>
</dbReference>
<dbReference type="GeneID" id="41712276"/>
<dbReference type="GeneID" id="13302285"/>
<dbReference type="InterPro" id="IPR042529">
    <property type="entry name" value="IF_2B-like_C"/>
</dbReference>
<evidence type="ECO:0000256" key="4">
    <source>
        <dbReference type="RuleBase" id="RU003814"/>
    </source>
</evidence>
<reference evidence="6 7" key="1">
    <citation type="submission" date="2017-08" db="EMBL/GenBank/DDBJ databases">
        <title>Resequencing and Reannotation of the genome of Pyrococcus furiosus type strain DSM3638.</title>
        <authorList>
            <person name="Reichelt R.M."/>
            <person name="Bunk B."/>
        </authorList>
    </citation>
    <scope>NUCLEOTIDE SEQUENCE [LARGE SCALE GENOMIC DNA]</scope>
    <source>
        <strain evidence="6 7">DSM 3638</strain>
    </source>
</reference>
<dbReference type="EMBL" id="CP023154">
    <property type="protein sequence ID" value="QEK78188.1"/>
    <property type="molecule type" value="Genomic_DNA"/>
</dbReference>
<feature type="coiled-coil region" evidence="5">
    <location>
        <begin position="78"/>
        <end position="105"/>
    </location>
</feature>
<evidence type="ECO:0000256" key="2">
    <source>
        <dbReference type="ARBA" id="ARBA00022540"/>
    </source>
</evidence>
<evidence type="ECO:0000256" key="5">
    <source>
        <dbReference type="SAM" id="Coils"/>
    </source>
</evidence>
<dbReference type="OrthoDB" id="45195at2157"/>
<dbReference type="Gene3D" id="3.40.50.10470">
    <property type="entry name" value="Translation initiation factor eif-2b, domain 2"/>
    <property type="match status" value="1"/>
</dbReference>
<dbReference type="SUPFAM" id="SSF100950">
    <property type="entry name" value="NagB/RpiA/CoA transferase-like"/>
    <property type="match status" value="1"/>
</dbReference>
<accession>A0A5C0XPS6</accession>
<gene>
    <name evidence="6" type="ORF">PFDSM3638_02365</name>
</gene>
<evidence type="ECO:0000313" key="7">
    <source>
        <dbReference type="Proteomes" id="UP000324354"/>
    </source>
</evidence>
<name>A0A5C0XPS6_PYRFU</name>
<dbReference type="PANTHER" id="PTHR45860:SF1">
    <property type="entry name" value="TRANSLATION INITIATION FACTOR EIF-2B SUBUNIT ALPHA"/>
    <property type="match status" value="1"/>
</dbReference>
<dbReference type="InterPro" id="IPR027363">
    <property type="entry name" value="M1Pi_N"/>
</dbReference>
<dbReference type="RefSeq" id="WP_011011592.1">
    <property type="nucleotide sequence ID" value="NC_003413.1"/>
</dbReference>
<dbReference type="GO" id="GO:0003743">
    <property type="term" value="F:translation initiation factor activity"/>
    <property type="evidence" value="ECO:0007669"/>
    <property type="project" value="UniProtKB-KW"/>
</dbReference>
<dbReference type="Pfam" id="PF01008">
    <property type="entry name" value="IF-2B"/>
    <property type="match status" value="1"/>
</dbReference>
<keyword evidence="3" id="KW-0648">Protein biosynthesis</keyword>
<keyword evidence="5" id="KW-0175">Coiled coil</keyword>
<comment type="similarity">
    <text evidence="1 4">Belongs to the eIF-2B alpha/beta/delta subunits family.</text>
</comment>
<evidence type="ECO:0000256" key="3">
    <source>
        <dbReference type="ARBA" id="ARBA00022917"/>
    </source>
</evidence>
<dbReference type="PANTHER" id="PTHR45860">
    <property type="entry name" value="TRANSLATION INITIATION FACTOR EIF-2B SUBUNIT ALPHA"/>
    <property type="match status" value="1"/>
</dbReference>
<dbReference type="SMR" id="A0A5C0XPS6"/>
<dbReference type="InterPro" id="IPR051501">
    <property type="entry name" value="eIF2B_alpha/beta/delta"/>
</dbReference>
<keyword evidence="2 6" id="KW-0396">Initiation factor</keyword>
<evidence type="ECO:0000256" key="1">
    <source>
        <dbReference type="ARBA" id="ARBA00007251"/>
    </source>
</evidence>